<feature type="region of interest" description="Disordered" evidence="2">
    <location>
        <begin position="909"/>
        <end position="963"/>
    </location>
</feature>
<reference evidence="4" key="1">
    <citation type="journal article" date="2014" name="Nat. Genet.">
        <title>Genome and transcriptome of the porcine whipworm Trichuris suis.</title>
        <authorList>
            <person name="Jex A.R."/>
            <person name="Nejsum P."/>
            <person name="Schwarz E.M."/>
            <person name="Hu L."/>
            <person name="Young N.D."/>
            <person name="Hall R.S."/>
            <person name="Korhonen P.K."/>
            <person name="Liao S."/>
            <person name="Thamsborg S."/>
            <person name="Xia J."/>
            <person name="Xu P."/>
            <person name="Wang S."/>
            <person name="Scheerlinck J.P."/>
            <person name="Hofmann A."/>
            <person name="Sternberg P.W."/>
            <person name="Wang J."/>
            <person name="Gasser R.B."/>
        </authorList>
    </citation>
    <scope>NUCLEOTIDE SEQUENCE [LARGE SCALE GENOMIC DNA]</scope>
    <source>
        <strain evidence="4">DCEP-RM93F</strain>
    </source>
</reference>
<evidence type="ECO:0000259" key="3">
    <source>
        <dbReference type="SMART" id="SM00543"/>
    </source>
</evidence>
<feature type="coiled-coil region" evidence="1">
    <location>
        <begin position="591"/>
        <end position="618"/>
    </location>
</feature>
<feature type="compositionally biased region" description="Basic and acidic residues" evidence="2">
    <location>
        <begin position="207"/>
        <end position="218"/>
    </location>
</feature>
<accession>A0A085NMZ4</accession>
<dbReference type="GO" id="GO:0003743">
    <property type="term" value="F:translation initiation factor activity"/>
    <property type="evidence" value="ECO:0007669"/>
    <property type="project" value="TreeGrafter"/>
</dbReference>
<feature type="compositionally biased region" description="Polar residues" evidence="2">
    <location>
        <begin position="308"/>
        <end position="322"/>
    </location>
</feature>
<feature type="region of interest" description="Disordered" evidence="2">
    <location>
        <begin position="1338"/>
        <end position="1368"/>
    </location>
</feature>
<dbReference type="PANTHER" id="PTHR23253">
    <property type="entry name" value="EUKARYOTIC TRANSLATION INITIATION FACTOR 4 GAMMA"/>
    <property type="match status" value="1"/>
</dbReference>
<evidence type="ECO:0000256" key="1">
    <source>
        <dbReference type="SAM" id="Coils"/>
    </source>
</evidence>
<evidence type="ECO:0000313" key="4">
    <source>
        <dbReference type="EMBL" id="KFD70840.1"/>
    </source>
</evidence>
<dbReference type="InterPro" id="IPR003890">
    <property type="entry name" value="MIF4G-like_typ-3"/>
</dbReference>
<feature type="region of interest" description="Disordered" evidence="2">
    <location>
        <begin position="189"/>
        <end position="242"/>
    </location>
</feature>
<sequence>MQCARGQLFDYHGPYCFATRELYGNMMHPWSTIGTRQTVATTLDRRQEQCQAILFGNSSSGQHVYGQPQNGISGFSAQNQVMNFAQPGVMQQHVNTVPPTNRIMGYSNWGTEYMQQHQMYGQMAPALAPGPHHFASFSPGYVVQPQFSLYCAPAYQTVQPAVSEVPPQPPAPPKPKATVEIRDPITKKLVDLSKPEGQASSASLSRESLERGHAKTERPVVISERQQPAGAEQNLNGAGPVSADALNVRVTAEKPEVVDEDARPMLESSKEVTSLNDYVDNVSSSVPLSMPTLDEPAGKEVSQEVRSESAQASTDENANRTVESLAKSEMVERRKLSDASVERIRSDGTGKGGADSAEKELLELIRQEHARTPEMWSPTNCKGGKVYSRKFAFLIRHLDDSLKWRLPDECIINRSLYDELRMQKDGLKSELRDDIIQFGHLRGNYRGRSSGGRIGSKKPSVPTRPSLPANVQLQKSENAWKPNWKRPRELSADSLQTQELYNNVRNVLNKLTPKNLTDMTEQFNEHITSADTDERMTGVVDIFFEKALSEPNYCNLYSQLCKSTYAAADQKKVRQFKTILLKRCQSEFENMGRAIEERKKREEEVENATSEEEKARMAIELEDFLSYQKRRRTGNISFIGELYKEGLLSVRIMMGCVGNLHRPGVDEFMECLCKLLTKIGYYLENGPYKACEEDLNKIDKLFASLPVLAGMSTSSRIKFMILDLIDLRKNGYHPRRQELQPKNTDEIQREMENKQRALELQAEQLKLSSEGFRQRRPGGGGSGSRYGLFKSGSGQGGGRSRSPMGGRLSSSSKGGGSSSYSRSSGSSRMEDRSPSYNMTKAIAIQMGMFCIIIYFYVQQGLREGTLRPHGIPGKFVRSDMNSTAPASCDVLAENRFALLGNADDGSFSASDYLKSEPSSPESTRSRKSCNTSKSDGRTTKLSKAAAASAPTFGDTSSSLTQPVDQCESTISSMEEIYSILNDEQFKAVVCPLLDKDVSESAAEVKRSSHPERFVLVWCNHVIDGDSSSRRRLGNVLCNLIKKEAISQQAVRLGLINMVRYAMDTTLETDCPNLFSYFGDVIGSLLVSGGIGFVPSVPLLLPIVDIYGGVKGWRILANVLSVIKSLTSSSEVCKFWRRNSKLNEKLKRDLDDDAVKQLFESFSLNDLLKATDDASLLSSSSSNLAERLVKLNDFVRTVEPVDSKEIIAFISRTFSNEEVLEEDFIGALIESMCSRSVDDTDDGQRIFSKERFDKLVPVLKSYIGNRPKAQSFALNKLTNLYVHLYECLQDMLVEMIKSCVELSAVTPNSVLELFAASEKNMEMGFVFKDGSMLHLKKSLSSRLHHDEDDDDKDDERSPHLATTVTSSEQ</sequence>
<dbReference type="GO" id="GO:0003729">
    <property type="term" value="F:mRNA binding"/>
    <property type="evidence" value="ECO:0007669"/>
    <property type="project" value="TreeGrafter"/>
</dbReference>
<evidence type="ECO:0000256" key="2">
    <source>
        <dbReference type="SAM" id="MobiDB-lite"/>
    </source>
</evidence>
<protein>
    <recommendedName>
        <fullName evidence="3">MIF4G domain-containing protein</fullName>
    </recommendedName>
</protein>
<gene>
    <name evidence="4" type="ORF">M514_01209</name>
</gene>
<dbReference type="Proteomes" id="UP000030758">
    <property type="component" value="Unassembled WGS sequence"/>
</dbReference>
<dbReference type="PANTHER" id="PTHR23253:SF78">
    <property type="entry name" value="EUKARYOTIC TRANSLATION INITIATION FACTOR 4G1, ISOFORM B-RELATED"/>
    <property type="match status" value="1"/>
</dbReference>
<feature type="compositionally biased region" description="Basic and acidic residues" evidence="2">
    <location>
        <begin position="253"/>
        <end position="270"/>
    </location>
</feature>
<feature type="compositionally biased region" description="Polar residues" evidence="2">
    <location>
        <begin position="953"/>
        <end position="963"/>
    </location>
</feature>
<feature type="compositionally biased region" description="Basic and acidic residues" evidence="2">
    <location>
        <begin position="329"/>
        <end position="348"/>
    </location>
</feature>
<feature type="region of interest" description="Disordered" evidence="2">
    <location>
        <begin position="447"/>
        <end position="468"/>
    </location>
</feature>
<feature type="compositionally biased region" description="Basic and acidic residues" evidence="2">
    <location>
        <begin position="296"/>
        <end position="307"/>
    </location>
</feature>
<feature type="region of interest" description="Disordered" evidence="2">
    <location>
        <begin position="769"/>
        <end position="834"/>
    </location>
</feature>
<proteinExistence type="predicted"/>
<name>A0A085NMZ4_9BILA</name>
<feature type="compositionally biased region" description="Polar residues" evidence="2">
    <location>
        <begin position="1359"/>
        <end position="1368"/>
    </location>
</feature>
<organism evidence="4">
    <name type="scientific">Trichuris suis</name>
    <name type="common">pig whipworm</name>
    <dbReference type="NCBI Taxonomy" id="68888"/>
    <lineage>
        <taxon>Eukaryota</taxon>
        <taxon>Metazoa</taxon>
        <taxon>Ecdysozoa</taxon>
        <taxon>Nematoda</taxon>
        <taxon>Enoplea</taxon>
        <taxon>Dorylaimia</taxon>
        <taxon>Trichinellida</taxon>
        <taxon>Trichuridae</taxon>
        <taxon>Trichuris</taxon>
    </lineage>
</organism>
<dbReference type="Gene3D" id="1.25.40.180">
    <property type="match status" value="3"/>
</dbReference>
<feature type="compositionally biased region" description="Low complexity" evidence="2">
    <location>
        <begin position="800"/>
        <end position="827"/>
    </location>
</feature>
<dbReference type="Pfam" id="PF02854">
    <property type="entry name" value="MIF4G"/>
    <property type="match status" value="1"/>
</dbReference>
<feature type="region of interest" description="Disordered" evidence="2">
    <location>
        <begin position="253"/>
        <end position="272"/>
    </location>
</feature>
<keyword evidence="1" id="KW-0175">Coiled coil</keyword>
<dbReference type="GO" id="GO:0016281">
    <property type="term" value="C:eukaryotic translation initiation factor 4F complex"/>
    <property type="evidence" value="ECO:0007669"/>
    <property type="project" value="TreeGrafter"/>
</dbReference>
<dbReference type="SUPFAM" id="SSF48371">
    <property type="entry name" value="ARM repeat"/>
    <property type="match status" value="2"/>
</dbReference>
<dbReference type="SMART" id="SM00543">
    <property type="entry name" value="MIF4G"/>
    <property type="match status" value="1"/>
</dbReference>
<dbReference type="InterPro" id="IPR016024">
    <property type="entry name" value="ARM-type_fold"/>
</dbReference>
<feature type="domain" description="MIF4G" evidence="3">
    <location>
        <begin position="501"/>
        <end position="731"/>
    </location>
</feature>
<feature type="region of interest" description="Disordered" evidence="2">
    <location>
        <begin position="286"/>
        <end position="357"/>
    </location>
</feature>
<dbReference type="EMBL" id="KL367485">
    <property type="protein sequence ID" value="KFD70840.1"/>
    <property type="molecule type" value="Genomic_DNA"/>
</dbReference>